<reference evidence="2 3" key="1">
    <citation type="journal article" date="2020" name="ISME J.">
        <title>Comparative genomics reveals insights into cyanobacterial evolution and habitat adaptation.</title>
        <authorList>
            <person name="Chen M.Y."/>
            <person name="Teng W.K."/>
            <person name="Zhao L."/>
            <person name="Hu C.X."/>
            <person name="Zhou Y.K."/>
            <person name="Han B.P."/>
            <person name="Song L.R."/>
            <person name="Shu W.S."/>
        </authorList>
    </citation>
    <scope>NUCLEOTIDE SEQUENCE [LARGE SCALE GENOMIC DNA]</scope>
    <source>
        <strain evidence="2 3">FACHB-838</strain>
    </source>
</reference>
<proteinExistence type="predicted"/>
<evidence type="ECO:0000313" key="3">
    <source>
        <dbReference type="Proteomes" id="UP000623440"/>
    </source>
</evidence>
<dbReference type="InterPro" id="IPR013096">
    <property type="entry name" value="Cupin_2"/>
</dbReference>
<dbReference type="Pfam" id="PF07883">
    <property type="entry name" value="Cupin_2"/>
    <property type="match status" value="1"/>
</dbReference>
<keyword evidence="3" id="KW-1185">Reference proteome</keyword>
<evidence type="ECO:0000313" key="2">
    <source>
        <dbReference type="EMBL" id="MBD2531654.1"/>
    </source>
</evidence>
<dbReference type="Gene3D" id="2.60.120.10">
    <property type="entry name" value="Jelly Rolls"/>
    <property type="match status" value="1"/>
</dbReference>
<dbReference type="PANTHER" id="PTHR43346">
    <property type="entry name" value="LIGAND BINDING DOMAIN PROTEIN, PUTATIVE (AFU_ORTHOLOGUE AFUA_6G14370)-RELATED"/>
    <property type="match status" value="1"/>
</dbReference>
<name>A0ABR8DQB0_9NOSO</name>
<protein>
    <submittedName>
        <fullName evidence="2">Cupin domain-containing protein</fullName>
    </submittedName>
</protein>
<comment type="caution">
    <text evidence="2">The sequence shown here is derived from an EMBL/GenBank/DDBJ whole genome shotgun (WGS) entry which is preliminary data.</text>
</comment>
<feature type="domain" description="Cupin type-2" evidence="1">
    <location>
        <begin position="48"/>
        <end position="115"/>
    </location>
</feature>
<dbReference type="InterPro" id="IPR052538">
    <property type="entry name" value="Flavonoid_dioxygenase-like"/>
</dbReference>
<organism evidence="2 3">
    <name type="scientific">Nostoc flagelliforme FACHB-838</name>
    <dbReference type="NCBI Taxonomy" id="2692904"/>
    <lineage>
        <taxon>Bacteria</taxon>
        <taxon>Bacillati</taxon>
        <taxon>Cyanobacteriota</taxon>
        <taxon>Cyanophyceae</taxon>
        <taxon>Nostocales</taxon>
        <taxon>Nostocaceae</taxon>
        <taxon>Nostoc</taxon>
    </lineage>
</organism>
<gene>
    <name evidence="2" type="ORF">H6G97_19485</name>
</gene>
<dbReference type="InterPro" id="IPR011051">
    <property type="entry name" value="RmlC_Cupin_sf"/>
</dbReference>
<dbReference type="CDD" id="cd06987">
    <property type="entry name" value="cupin_MAE_RS03005"/>
    <property type="match status" value="1"/>
</dbReference>
<dbReference type="EMBL" id="JACJSI010000038">
    <property type="protein sequence ID" value="MBD2531654.1"/>
    <property type="molecule type" value="Genomic_DNA"/>
</dbReference>
<dbReference type="RefSeq" id="WP_190942331.1">
    <property type="nucleotide sequence ID" value="NZ_JACJSI010000038.1"/>
</dbReference>
<dbReference type="PANTHER" id="PTHR43346:SF1">
    <property type="entry name" value="QUERCETIN 2,3-DIOXYGENASE-RELATED"/>
    <property type="match status" value="1"/>
</dbReference>
<sequence length="151" mass="16633">MYATRCVIPVIKSPKDYQVYRISPNDSNRLAIIFDSTNANTSLTCCIEIFDVGGQTPPNRHQWAVEMFFVLKGEAIAMCDGKSATIKAGDSLLVPPTGTHLIKNTGSTRLYTLTVMVPNEDFSELIRSGIPTELDEEDMAVLGRFNALMPC</sequence>
<dbReference type="Proteomes" id="UP000623440">
    <property type="component" value="Unassembled WGS sequence"/>
</dbReference>
<evidence type="ECO:0000259" key="1">
    <source>
        <dbReference type="Pfam" id="PF07883"/>
    </source>
</evidence>
<dbReference type="InterPro" id="IPR014710">
    <property type="entry name" value="RmlC-like_jellyroll"/>
</dbReference>
<dbReference type="SUPFAM" id="SSF51182">
    <property type="entry name" value="RmlC-like cupins"/>
    <property type="match status" value="1"/>
</dbReference>
<accession>A0ABR8DQB0</accession>